<comment type="caution">
    <text evidence="10">The sequence shown here is derived from an EMBL/GenBank/DDBJ whole genome shotgun (WGS) entry which is preliminary data.</text>
</comment>
<dbReference type="InterPro" id="IPR050445">
    <property type="entry name" value="Bact_polysacc_biosynth/exp"/>
</dbReference>
<proteinExistence type="inferred from homology"/>
<evidence type="ECO:0000256" key="1">
    <source>
        <dbReference type="ARBA" id="ARBA00007316"/>
    </source>
</evidence>
<evidence type="ECO:0000313" key="11">
    <source>
        <dbReference type="Proteomes" id="UP001519343"/>
    </source>
</evidence>
<keyword evidence="11" id="KW-1185">Reference proteome</keyword>
<protein>
    <recommendedName>
        <fullName evidence="2">non-specific protein-tyrosine kinase</fullName>
        <ecNumber evidence="2">2.7.10.2</ecNumber>
    </recommendedName>
</protein>
<dbReference type="Proteomes" id="UP001519343">
    <property type="component" value="Unassembled WGS sequence"/>
</dbReference>
<evidence type="ECO:0000313" key="10">
    <source>
        <dbReference type="EMBL" id="MBP1934971.1"/>
    </source>
</evidence>
<dbReference type="PANTHER" id="PTHR32309">
    <property type="entry name" value="TYROSINE-PROTEIN KINASE"/>
    <property type="match status" value="1"/>
</dbReference>
<dbReference type="Pfam" id="PF13614">
    <property type="entry name" value="AAA_31"/>
    <property type="match status" value="1"/>
</dbReference>
<evidence type="ECO:0000256" key="8">
    <source>
        <dbReference type="ARBA" id="ARBA00051245"/>
    </source>
</evidence>
<dbReference type="PANTHER" id="PTHR32309:SF13">
    <property type="entry name" value="FERRIC ENTEROBACTIN TRANSPORT PROTEIN FEPE"/>
    <property type="match status" value="1"/>
</dbReference>
<evidence type="ECO:0000256" key="5">
    <source>
        <dbReference type="ARBA" id="ARBA00022777"/>
    </source>
</evidence>
<feature type="domain" description="AAA" evidence="9">
    <location>
        <begin position="55"/>
        <end position="179"/>
    </location>
</feature>
<keyword evidence="6" id="KW-0067">ATP-binding</keyword>
<dbReference type="EC" id="2.7.10.2" evidence="2"/>
<dbReference type="InterPro" id="IPR025669">
    <property type="entry name" value="AAA_dom"/>
</dbReference>
<gene>
    <name evidence="10" type="ORF">J2Z37_004991</name>
</gene>
<dbReference type="EMBL" id="JAGGKT010000034">
    <property type="protein sequence ID" value="MBP1934971.1"/>
    <property type="molecule type" value="Genomic_DNA"/>
</dbReference>
<organism evidence="10 11">
    <name type="scientific">Ammoniphilus resinae</name>
    <dbReference type="NCBI Taxonomy" id="861532"/>
    <lineage>
        <taxon>Bacteria</taxon>
        <taxon>Bacillati</taxon>
        <taxon>Bacillota</taxon>
        <taxon>Bacilli</taxon>
        <taxon>Bacillales</taxon>
        <taxon>Paenibacillaceae</taxon>
        <taxon>Aneurinibacillus group</taxon>
        <taxon>Ammoniphilus</taxon>
    </lineage>
</organism>
<name>A0ABS4GXJ2_9BACL</name>
<sequence>MKPKLNHERRSLITLSNPKSPISESYRTLRTNIQFASVDQELKTVMVTSTGPSEGKSTTVANLAVVTAQGEKRTLLVDSDLRKPTVHHTFQLVNRKGLTTFLTGQDTLQEVAQETDNPYLHVVTSGPIPPNPAELLGSKAMARFIQEASLAYDQIFFDTPPVIAVTDAQILASKVSGVILVVNSGVTNKDVALKAKTLLTNVKANLLGVVLNNKKMQGDSYYYYYYGNKS</sequence>
<dbReference type="InterPro" id="IPR005702">
    <property type="entry name" value="Wzc-like_C"/>
</dbReference>
<dbReference type="NCBIfam" id="TIGR01007">
    <property type="entry name" value="eps_fam"/>
    <property type="match status" value="1"/>
</dbReference>
<keyword evidence="4" id="KW-0547">Nucleotide-binding</keyword>
<evidence type="ECO:0000256" key="7">
    <source>
        <dbReference type="ARBA" id="ARBA00023137"/>
    </source>
</evidence>
<evidence type="ECO:0000256" key="3">
    <source>
        <dbReference type="ARBA" id="ARBA00022679"/>
    </source>
</evidence>
<keyword evidence="7" id="KW-0829">Tyrosine-protein kinase</keyword>
<dbReference type="CDD" id="cd05387">
    <property type="entry name" value="BY-kinase"/>
    <property type="match status" value="1"/>
</dbReference>
<evidence type="ECO:0000259" key="9">
    <source>
        <dbReference type="Pfam" id="PF13614"/>
    </source>
</evidence>
<comment type="catalytic activity">
    <reaction evidence="8">
        <text>L-tyrosyl-[protein] + ATP = O-phospho-L-tyrosyl-[protein] + ADP + H(+)</text>
        <dbReference type="Rhea" id="RHEA:10596"/>
        <dbReference type="Rhea" id="RHEA-COMP:10136"/>
        <dbReference type="Rhea" id="RHEA-COMP:20101"/>
        <dbReference type="ChEBI" id="CHEBI:15378"/>
        <dbReference type="ChEBI" id="CHEBI:30616"/>
        <dbReference type="ChEBI" id="CHEBI:46858"/>
        <dbReference type="ChEBI" id="CHEBI:61978"/>
        <dbReference type="ChEBI" id="CHEBI:456216"/>
        <dbReference type="EC" id="2.7.10.2"/>
    </reaction>
</comment>
<dbReference type="RefSeq" id="WP_209812939.1">
    <property type="nucleotide sequence ID" value="NZ_JAGGKT010000034.1"/>
</dbReference>
<reference evidence="10 11" key="1">
    <citation type="submission" date="2021-03" db="EMBL/GenBank/DDBJ databases">
        <title>Genomic Encyclopedia of Type Strains, Phase IV (KMG-IV): sequencing the most valuable type-strain genomes for metagenomic binning, comparative biology and taxonomic classification.</title>
        <authorList>
            <person name="Goeker M."/>
        </authorList>
    </citation>
    <scope>NUCLEOTIDE SEQUENCE [LARGE SCALE GENOMIC DNA]</scope>
    <source>
        <strain evidence="10 11">DSM 24738</strain>
    </source>
</reference>
<evidence type="ECO:0000256" key="4">
    <source>
        <dbReference type="ARBA" id="ARBA00022741"/>
    </source>
</evidence>
<dbReference type="Gene3D" id="3.40.50.300">
    <property type="entry name" value="P-loop containing nucleotide triphosphate hydrolases"/>
    <property type="match status" value="1"/>
</dbReference>
<evidence type="ECO:0000256" key="6">
    <source>
        <dbReference type="ARBA" id="ARBA00022840"/>
    </source>
</evidence>
<dbReference type="InterPro" id="IPR027417">
    <property type="entry name" value="P-loop_NTPase"/>
</dbReference>
<keyword evidence="5" id="KW-0418">Kinase</keyword>
<accession>A0ABS4GXJ2</accession>
<dbReference type="SUPFAM" id="SSF52540">
    <property type="entry name" value="P-loop containing nucleoside triphosphate hydrolases"/>
    <property type="match status" value="1"/>
</dbReference>
<comment type="similarity">
    <text evidence="1">Belongs to the CpsD/CapB family.</text>
</comment>
<evidence type="ECO:0000256" key="2">
    <source>
        <dbReference type="ARBA" id="ARBA00011903"/>
    </source>
</evidence>
<keyword evidence="3" id="KW-0808">Transferase</keyword>